<protein>
    <recommendedName>
        <fullName evidence="4">Nickel-dependent hydrogenase</fullName>
    </recommendedName>
</protein>
<dbReference type="Gene3D" id="1.10.645.10">
    <property type="entry name" value="Cytochrome-c3 Hydrogenase, chain B"/>
    <property type="match status" value="1"/>
</dbReference>
<feature type="region of interest" description="Disordered" evidence="1">
    <location>
        <begin position="1"/>
        <end position="24"/>
    </location>
</feature>
<accession>A0ABT5KT94</accession>
<dbReference type="RefSeq" id="WP_273597255.1">
    <property type="nucleotide sequence ID" value="NZ_JAQQXS010000011.1"/>
</dbReference>
<gene>
    <name evidence="2" type="ORF">PRZ01_13145</name>
</gene>
<name>A0ABT5KT94_9BURK</name>
<dbReference type="Proteomes" id="UP001219862">
    <property type="component" value="Unassembled WGS sequence"/>
</dbReference>
<evidence type="ECO:0008006" key="4">
    <source>
        <dbReference type="Google" id="ProtNLM"/>
    </source>
</evidence>
<sequence>MSSLSGLGGSLQVRPGQPCPHNLRSSRRDWAGRLTIGLPAAAVPQRLASMYGLCAHAQSLCASLCVAAAQGRLTGSDGAARRALQWETAREHLRRILLGWQLGLHLLPCSLLSASQPEPAQLLAWLEKNLLAMPATTWLSEWSRDPQACLRQWSEEGGSRLARLFAKNRASADQPLAGAPQLRPHASSDDLHELALCMQTQPQFCLRPLWRGACAETGPWTRLNNSDPALTSVWLRLGARLAELLRLALPGDTGEPGQTGADYLQAGQLSLGPGQGLAWVEMARGLLVHRVVLDATARVNACQVLAPTEWNFHAEGAVAQALAAMPSTLTPWVLRDARLLMSAYDPCVSVEIVEQPIDILVAAAQGAPHA</sequence>
<proteinExistence type="predicted"/>
<comment type="caution">
    <text evidence="2">The sequence shown here is derived from an EMBL/GenBank/DDBJ whole genome shotgun (WGS) entry which is preliminary data.</text>
</comment>
<organism evidence="2 3">
    <name type="scientific">Roseateles koreensis</name>
    <dbReference type="NCBI Taxonomy" id="2987526"/>
    <lineage>
        <taxon>Bacteria</taxon>
        <taxon>Pseudomonadati</taxon>
        <taxon>Pseudomonadota</taxon>
        <taxon>Betaproteobacteria</taxon>
        <taxon>Burkholderiales</taxon>
        <taxon>Sphaerotilaceae</taxon>
        <taxon>Roseateles</taxon>
    </lineage>
</organism>
<dbReference type="InterPro" id="IPR029014">
    <property type="entry name" value="NiFe-Hase_large"/>
</dbReference>
<dbReference type="SUPFAM" id="SSF56762">
    <property type="entry name" value="HydB/Nqo4-like"/>
    <property type="match status" value="1"/>
</dbReference>
<evidence type="ECO:0000256" key="1">
    <source>
        <dbReference type="SAM" id="MobiDB-lite"/>
    </source>
</evidence>
<reference evidence="2 3" key="1">
    <citation type="submission" date="2022-10" db="EMBL/GenBank/DDBJ databases">
        <title>paucibacter sp. hw8 Genome sequencing.</title>
        <authorList>
            <person name="Park S."/>
        </authorList>
    </citation>
    <scope>NUCLEOTIDE SEQUENCE [LARGE SCALE GENOMIC DNA]</scope>
    <source>
        <strain evidence="3">hw8</strain>
    </source>
</reference>
<evidence type="ECO:0000313" key="2">
    <source>
        <dbReference type="EMBL" id="MDC8786139.1"/>
    </source>
</evidence>
<dbReference type="EMBL" id="JAQQXS010000011">
    <property type="protein sequence ID" value="MDC8786139.1"/>
    <property type="molecule type" value="Genomic_DNA"/>
</dbReference>
<evidence type="ECO:0000313" key="3">
    <source>
        <dbReference type="Proteomes" id="UP001219862"/>
    </source>
</evidence>
<keyword evidence="3" id="KW-1185">Reference proteome</keyword>